<dbReference type="RefSeq" id="WP_071629137.1">
    <property type="nucleotide sequence ID" value="NZ_CP022375.1"/>
</dbReference>
<keyword evidence="2" id="KW-0436">Ligase</keyword>
<feature type="chain" id="PRO_5016856095" evidence="1">
    <location>
        <begin position="26"/>
        <end position="240"/>
    </location>
</feature>
<gene>
    <name evidence="2" type="ORF">CGC43_04370</name>
</gene>
<proteinExistence type="predicted"/>
<dbReference type="KEGG" id="foo:CGC45_04355"/>
<organism evidence="2 3">
    <name type="scientific">Francisella opportunistica</name>
    <dbReference type="NCBI Taxonomy" id="2016517"/>
    <lineage>
        <taxon>Bacteria</taxon>
        <taxon>Pseudomonadati</taxon>
        <taxon>Pseudomonadota</taxon>
        <taxon>Gammaproteobacteria</taxon>
        <taxon>Thiotrichales</taxon>
        <taxon>Francisellaceae</taxon>
        <taxon>Francisella</taxon>
    </lineage>
</organism>
<dbReference type="SUPFAM" id="SSF55144">
    <property type="entry name" value="LigT-like"/>
    <property type="match status" value="1"/>
</dbReference>
<dbReference type="AlphaFoldDB" id="A0A345JRC2"/>
<protein>
    <submittedName>
        <fullName evidence="2">2'-5' RNA ligase family protein</fullName>
    </submittedName>
</protein>
<dbReference type="Proteomes" id="UP000253862">
    <property type="component" value="Chromosome"/>
</dbReference>
<keyword evidence="1" id="KW-0732">Signal</keyword>
<dbReference type="GO" id="GO:0016874">
    <property type="term" value="F:ligase activity"/>
    <property type="evidence" value="ECO:0007669"/>
    <property type="project" value="UniProtKB-KW"/>
</dbReference>
<accession>A0A345JRC2</accession>
<name>A0A345JRC2_9GAMM</name>
<dbReference type="Pfam" id="PF13563">
    <property type="entry name" value="2_5_RNA_ligase2"/>
    <property type="match status" value="1"/>
</dbReference>
<dbReference type="Gene3D" id="3.90.1140.10">
    <property type="entry name" value="Cyclic phosphodiesterase"/>
    <property type="match status" value="1"/>
</dbReference>
<dbReference type="InterPro" id="IPR009097">
    <property type="entry name" value="Cyclic_Pdiesterase"/>
</dbReference>
<dbReference type="EMBL" id="CP022375">
    <property type="protein sequence ID" value="AXH29868.1"/>
    <property type="molecule type" value="Genomic_DNA"/>
</dbReference>
<evidence type="ECO:0000313" key="3">
    <source>
        <dbReference type="Proteomes" id="UP000253862"/>
    </source>
</evidence>
<feature type="signal peptide" evidence="1">
    <location>
        <begin position="1"/>
        <end position="25"/>
    </location>
</feature>
<evidence type="ECO:0000313" key="2">
    <source>
        <dbReference type="EMBL" id="AXH29868.1"/>
    </source>
</evidence>
<sequence length="240" mass="27632">MNQKRFFYKLLIAFTFLFVISNSFAENFKQYNVYLIPATTADNYVKEFDDSLAETDVLEKYKTTPFIKNHPVHLTLYLTSFQSEYIQDIENQLAQIADNTKPFYIKTIGFSAGKSGFVMLDIQNSQTLQQLSNIVIKDLAKYRNKDYPAPSWVKFYPSKLKSFEKYGSPNAFAEFNPHLSILTADLQTDNAREGFDKDFNEIIKNTKLKPTSFKIKAIGFGEVDENGQVTKTLHIYKLNG</sequence>
<keyword evidence="3" id="KW-1185">Reference proteome</keyword>
<reference evidence="2 3" key="1">
    <citation type="submission" date="2017-07" db="EMBL/GenBank/DDBJ databases">
        <title>Complete genome sequences and comparative analysis of the novel pathogen Francisella opportunistica.</title>
        <authorList>
            <person name="Dietrich E.A."/>
            <person name="Kingry L.C."/>
            <person name="Petersen J.M."/>
        </authorList>
    </citation>
    <scope>NUCLEOTIDE SEQUENCE [LARGE SCALE GENOMIC DNA]</scope>
    <source>
        <strain evidence="2 3">14-2155</strain>
    </source>
</reference>
<evidence type="ECO:0000256" key="1">
    <source>
        <dbReference type="SAM" id="SignalP"/>
    </source>
</evidence>
<dbReference type="OrthoDB" id="79662at2"/>